<evidence type="ECO:0000313" key="1">
    <source>
        <dbReference type="EMBL" id="KAB7498186.1"/>
    </source>
</evidence>
<feature type="non-terminal residue" evidence="1">
    <location>
        <position position="207"/>
    </location>
</feature>
<dbReference type="Proteomes" id="UP000326759">
    <property type="component" value="Unassembled WGS sequence"/>
</dbReference>
<feature type="non-terminal residue" evidence="1">
    <location>
        <position position="1"/>
    </location>
</feature>
<dbReference type="EMBL" id="SEYY01019501">
    <property type="protein sequence ID" value="KAB7498186.1"/>
    <property type="molecule type" value="Genomic_DNA"/>
</dbReference>
<protein>
    <submittedName>
        <fullName evidence="1">Uncharacterized protein</fullName>
    </submittedName>
</protein>
<reference evidence="1 2" key="1">
    <citation type="journal article" date="2019" name="PLoS Biol.">
        <title>Sex chromosomes control vertical transmission of feminizing Wolbachia symbionts in an isopod.</title>
        <authorList>
            <person name="Becking T."/>
            <person name="Chebbi M.A."/>
            <person name="Giraud I."/>
            <person name="Moumen B."/>
            <person name="Laverre T."/>
            <person name="Caubet Y."/>
            <person name="Peccoud J."/>
            <person name="Gilbert C."/>
            <person name="Cordaux R."/>
        </authorList>
    </citation>
    <scope>NUCLEOTIDE SEQUENCE [LARGE SCALE GENOMIC DNA]</scope>
    <source>
        <strain evidence="1">ANa2</strain>
        <tissue evidence="1">Whole body excluding digestive tract and cuticle</tissue>
    </source>
</reference>
<organism evidence="1 2">
    <name type="scientific">Armadillidium nasatum</name>
    <dbReference type="NCBI Taxonomy" id="96803"/>
    <lineage>
        <taxon>Eukaryota</taxon>
        <taxon>Metazoa</taxon>
        <taxon>Ecdysozoa</taxon>
        <taxon>Arthropoda</taxon>
        <taxon>Crustacea</taxon>
        <taxon>Multicrustacea</taxon>
        <taxon>Malacostraca</taxon>
        <taxon>Eumalacostraca</taxon>
        <taxon>Peracarida</taxon>
        <taxon>Isopoda</taxon>
        <taxon>Oniscidea</taxon>
        <taxon>Crinocheta</taxon>
        <taxon>Armadillidiidae</taxon>
        <taxon>Armadillidium</taxon>
    </lineage>
</organism>
<evidence type="ECO:0000313" key="2">
    <source>
        <dbReference type="Proteomes" id="UP000326759"/>
    </source>
</evidence>
<dbReference type="AlphaFoldDB" id="A0A5N5SVD7"/>
<comment type="caution">
    <text evidence="1">The sequence shown here is derived from an EMBL/GenBank/DDBJ whole genome shotgun (WGS) entry which is preliminary data.</text>
</comment>
<sequence>YVLICVNLSLTSGENRIFSLQELIELEAVQICEKLKVLHLDDETVKNLGVSPSLEIGLEETSQLQTERESLTSNNCKSNVLEMITAASDICKCNPCLCDPSKGNDCCCNPVFDSPLEPTLTTLIMSDNMLAETAKDSINCVEEFASVGQNDFTLNQTSSFQNSFGNEVVFDENLASTIPVPDSSQLFLNCSQFVTGNQQTSAESTNF</sequence>
<dbReference type="OrthoDB" id="6145499at2759"/>
<gene>
    <name evidence="1" type="ORF">Anas_01435</name>
</gene>
<accession>A0A5N5SVD7</accession>
<keyword evidence="2" id="KW-1185">Reference proteome</keyword>
<proteinExistence type="predicted"/>
<name>A0A5N5SVD7_9CRUS</name>